<dbReference type="InterPro" id="IPR050469">
    <property type="entry name" value="Diguanylate_Cyclase"/>
</dbReference>
<keyword evidence="4 6" id="KW-1133">Transmembrane helix</keyword>
<accession>A0ABV1KTV3</accession>
<dbReference type="NCBIfam" id="TIGR00254">
    <property type="entry name" value="GGDEF"/>
    <property type="match status" value="1"/>
</dbReference>
<keyword evidence="2" id="KW-1003">Cell membrane</keyword>
<dbReference type="InterPro" id="IPR029151">
    <property type="entry name" value="Sensor-like_sf"/>
</dbReference>
<evidence type="ECO:0000313" key="9">
    <source>
        <dbReference type="Proteomes" id="UP001493487"/>
    </source>
</evidence>
<keyword evidence="5 6" id="KW-0472">Membrane</keyword>
<dbReference type="Gene3D" id="3.30.70.270">
    <property type="match status" value="1"/>
</dbReference>
<gene>
    <name evidence="8" type="ORF">QJS35_13890</name>
</gene>
<dbReference type="PANTHER" id="PTHR45138:SF9">
    <property type="entry name" value="DIGUANYLATE CYCLASE DGCM-RELATED"/>
    <property type="match status" value="1"/>
</dbReference>
<evidence type="ECO:0000256" key="5">
    <source>
        <dbReference type="ARBA" id="ARBA00023136"/>
    </source>
</evidence>
<protein>
    <submittedName>
        <fullName evidence="8">Sensor domain-containing diguanylate cyclase</fullName>
        <ecNumber evidence="8">2.7.7.65</ecNumber>
    </submittedName>
</protein>
<proteinExistence type="predicted"/>
<feature type="transmembrane region" description="Helical" evidence="6">
    <location>
        <begin position="286"/>
        <end position="305"/>
    </location>
</feature>
<dbReference type="Pfam" id="PF02743">
    <property type="entry name" value="dCache_1"/>
    <property type="match status" value="1"/>
</dbReference>
<dbReference type="SUPFAM" id="SSF55073">
    <property type="entry name" value="Nucleotide cyclase"/>
    <property type="match status" value="1"/>
</dbReference>
<dbReference type="GO" id="GO:0052621">
    <property type="term" value="F:diguanylate cyclase activity"/>
    <property type="evidence" value="ECO:0007669"/>
    <property type="project" value="UniProtKB-EC"/>
</dbReference>
<comment type="subcellular location">
    <subcellularLocation>
        <location evidence="1">Cell membrane</location>
        <topology evidence="1">Multi-pass membrane protein</topology>
    </subcellularLocation>
</comment>
<reference evidence="8 9" key="1">
    <citation type="journal article" date="2023" name="Genome Announc.">
        <title>Pan-Genome Analyses of the Genus Cohnella and Proposal of the Novel Species Cohnella silvisoli sp. nov., Isolated from Forest Soil.</title>
        <authorList>
            <person name="Wang C."/>
            <person name="Mao L."/>
            <person name="Bao G."/>
            <person name="Zhu H."/>
        </authorList>
    </citation>
    <scope>NUCLEOTIDE SEQUENCE [LARGE SCALE GENOMIC DNA]</scope>
    <source>
        <strain evidence="8 9">NL03-T5-1</strain>
    </source>
</reference>
<keyword evidence="8" id="KW-0808">Transferase</keyword>
<dbReference type="InterPro" id="IPR029787">
    <property type="entry name" value="Nucleotide_cyclase"/>
</dbReference>
<dbReference type="InterPro" id="IPR000160">
    <property type="entry name" value="GGDEF_dom"/>
</dbReference>
<dbReference type="SUPFAM" id="SSF103190">
    <property type="entry name" value="Sensory domain-like"/>
    <property type="match status" value="2"/>
</dbReference>
<dbReference type="CDD" id="cd01949">
    <property type="entry name" value="GGDEF"/>
    <property type="match status" value="1"/>
</dbReference>
<evidence type="ECO:0000256" key="4">
    <source>
        <dbReference type="ARBA" id="ARBA00022989"/>
    </source>
</evidence>
<dbReference type="CDD" id="cd18773">
    <property type="entry name" value="PDC1_HK_sensor"/>
    <property type="match status" value="1"/>
</dbReference>
<dbReference type="InterPro" id="IPR033479">
    <property type="entry name" value="dCache_1"/>
</dbReference>
<dbReference type="PROSITE" id="PS50887">
    <property type="entry name" value="GGDEF"/>
    <property type="match status" value="1"/>
</dbReference>
<name>A0ABV1KTV3_9BACL</name>
<dbReference type="InterPro" id="IPR043128">
    <property type="entry name" value="Rev_trsase/Diguanyl_cyclase"/>
</dbReference>
<organism evidence="8 9">
    <name type="scientific">Cohnella silvisoli</name>
    <dbReference type="NCBI Taxonomy" id="2873699"/>
    <lineage>
        <taxon>Bacteria</taxon>
        <taxon>Bacillati</taxon>
        <taxon>Bacillota</taxon>
        <taxon>Bacilli</taxon>
        <taxon>Bacillales</taxon>
        <taxon>Paenibacillaceae</taxon>
        <taxon>Cohnella</taxon>
    </lineage>
</organism>
<evidence type="ECO:0000256" key="1">
    <source>
        <dbReference type="ARBA" id="ARBA00004651"/>
    </source>
</evidence>
<keyword evidence="8" id="KW-0548">Nucleotidyltransferase</keyword>
<dbReference type="Gene3D" id="3.30.450.20">
    <property type="entry name" value="PAS domain"/>
    <property type="match status" value="1"/>
</dbReference>
<dbReference type="Proteomes" id="UP001493487">
    <property type="component" value="Unassembled WGS sequence"/>
</dbReference>
<feature type="domain" description="GGDEF" evidence="7">
    <location>
        <begin position="393"/>
        <end position="523"/>
    </location>
</feature>
<evidence type="ECO:0000256" key="3">
    <source>
        <dbReference type="ARBA" id="ARBA00022692"/>
    </source>
</evidence>
<dbReference type="SMART" id="SM00267">
    <property type="entry name" value="GGDEF"/>
    <property type="match status" value="1"/>
</dbReference>
<dbReference type="EC" id="2.7.7.65" evidence="8"/>
<evidence type="ECO:0000256" key="6">
    <source>
        <dbReference type="SAM" id="Phobius"/>
    </source>
</evidence>
<evidence type="ECO:0000313" key="8">
    <source>
        <dbReference type="EMBL" id="MEQ4483483.1"/>
    </source>
</evidence>
<dbReference type="Pfam" id="PF00990">
    <property type="entry name" value="GGDEF"/>
    <property type="match status" value="1"/>
</dbReference>
<dbReference type="CDD" id="cd12912">
    <property type="entry name" value="PDC2_MCP_like"/>
    <property type="match status" value="1"/>
</dbReference>
<keyword evidence="3 6" id="KW-0812">Transmembrane</keyword>
<dbReference type="EMBL" id="JASKHM010000007">
    <property type="protein sequence ID" value="MEQ4483483.1"/>
    <property type="molecule type" value="Genomic_DNA"/>
</dbReference>
<keyword evidence="9" id="KW-1185">Reference proteome</keyword>
<comment type="caution">
    <text evidence="8">The sequence shown here is derived from an EMBL/GenBank/DDBJ whole genome shotgun (WGS) entry which is preliminary data.</text>
</comment>
<evidence type="ECO:0000256" key="2">
    <source>
        <dbReference type="ARBA" id="ARBA00022475"/>
    </source>
</evidence>
<dbReference type="RefSeq" id="WP_232185787.1">
    <property type="nucleotide sequence ID" value="NZ_JAIOAP010000006.1"/>
</dbReference>
<sequence>MVRIKRGFKLRSTVNALVLLTVLATLTISSFIAYRSEKQSLIRMTFQLNQVYTEKISETVNSLFDNMKQSLAVTGEYLATDLTRPDLHEQLLLFQRSNPSFNTVFIIDRNGSLVDASNAEPSNIGTKITSAGTQQALKEQRPLVSEPYMSKATNKLIVMVSQPLKDAKGTYLGFIGGSIRLHETNIFQTVLGSVPDQANGSYAYVVSSSGHLLYHPDPSRIGEDGSHNTVVRSLMAGESGTRRIVNTKGVDMLTSYSYIKEAGWGIVAQTPTEIVLTSARNLVMKIVIYMLPALLVFIAIIYWFVGKMSAPFSKLAQFASMLSPNQSGRDRLPRIHSWNYEANELHRAFGRAARHFRFQFDNLSKEAQTDPLTGLYNRRTLDQFIRHWIEQSIPFSMMVMDLDHFKQVNDTYGHEKGDEVLKFLSVSLQRLVGEGYVCCRFGGEEFVVLVPNEELDVALQDAEKIRRYMSETDSPTDNKVTLSIGVAHYPSVAHNAEQLFRLADEAMYRAKRLGRNRVEFAKGSEFEERTS</sequence>
<evidence type="ECO:0000259" key="7">
    <source>
        <dbReference type="PROSITE" id="PS50887"/>
    </source>
</evidence>
<dbReference type="PANTHER" id="PTHR45138">
    <property type="entry name" value="REGULATORY COMPONENTS OF SENSORY TRANSDUCTION SYSTEM"/>
    <property type="match status" value="1"/>
</dbReference>